<name>A0A1Q8EF64_STRAI</name>
<evidence type="ECO:0000313" key="4">
    <source>
        <dbReference type="Proteomes" id="UP000255213"/>
    </source>
</evidence>
<dbReference type="EMBL" id="UHEN01000001">
    <property type="protein sequence ID" value="SUN06380.1"/>
    <property type="molecule type" value="Genomic_DNA"/>
</dbReference>
<evidence type="ECO:0000313" key="3">
    <source>
        <dbReference type="Proteomes" id="UP000186437"/>
    </source>
</evidence>
<dbReference type="AlphaFoldDB" id="A0A1Q8EF64"/>
<keyword evidence="3" id="KW-1185">Reference proteome</keyword>
<gene>
    <name evidence="1" type="ORF">BU200_02220</name>
    <name evidence="2" type="ORF">NCTC12957_00611</name>
</gene>
<evidence type="ECO:0000313" key="1">
    <source>
        <dbReference type="EMBL" id="OLF50442.1"/>
    </source>
</evidence>
<organism evidence="1 3">
    <name type="scientific">Streptococcus acidominimus</name>
    <dbReference type="NCBI Taxonomy" id="1326"/>
    <lineage>
        <taxon>Bacteria</taxon>
        <taxon>Bacillati</taxon>
        <taxon>Bacillota</taxon>
        <taxon>Bacilli</taxon>
        <taxon>Lactobacillales</taxon>
        <taxon>Streptococcaceae</taxon>
        <taxon>Streptococcus</taxon>
    </lineage>
</organism>
<reference evidence="1" key="2">
    <citation type="submission" date="2016-12" db="EMBL/GenBank/DDBJ databases">
        <authorList>
            <person name="Song W.-J."/>
            <person name="Kurnit D.M."/>
        </authorList>
    </citation>
    <scope>NUCLEOTIDE SEQUENCE [LARGE SCALE GENOMIC DNA]</scope>
    <source>
        <strain evidence="1">ATCC 51725</strain>
    </source>
</reference>
<sequence>MCSMNTRQSIPKGSHTCKQLKLQQLRLFFTQLLARVQLHKIRARKKLIAKIGNLTKGHQTLGRFIPKGSHSCN</sequence>
<proteinExistence type="predicted"/>
<protein>
    <submittedName>
        <fullName evidence="1">Uncharacterized protein</fullName>
    </submittedName>
</protein>
<dbReference type="EMBL" id="MSJL01000006">
    <property type="protein sequence ID" value="OLF50442.1"/>
    <property type="molecule type" value="Genomic_DNA"/>
</dbReference>
<accession>A0A1Q8EF64</accession>
<evidence type="ECO:0000313" key="2">
    <source>
        <dbReference type="EMBL" id="SUN06380.1"/>
    </source>
</evidence>
<reference evidence="3" key="1">
    <citation type="submission" date="2016-12" db="EMBL/GenBank/DDBJ databases">
        <authorList>
            <person name="Gulvik C.A."/>
        </authorList>
    </citation>
    <scope>NUCLEOTIDE SEQUENCE [LARGE SCALE GENOMIC DNA]</scope>
    <source>
        <strain evidence="3">ATCC 51725</strain>
    </source>
</reference>
<reference evidence="2 4" key="3">
    <citation type="submission" date="2018-06" db="EMBL/GenBank/DDBJ databases">
        <authorList>
            <consortium name="Pathogen Informatics"/>
            <person name="Doyle S."/>
        </authorList>
    </citation>
    <scope>NUCLEOTIDE SEQUENCE [LARGE SCALE GENOMIC DNA]</scope>
    <source>
        <strain evidence="2 4">NCTC12957</strain>
    </source>
</reference>
<dbReference type="Proteomes" id="UP000186437">
    <property type="component" value="Unassembled WGS sequence"/>
</dbReference>
<dbReference type="Proteomes" id="UP000255213">
    <property type="component" value="Unassembled WGS sequence"/>
</dbReference>